<dbReference type="Pfam" id="PF15613">
    <property type="entry name" value="WSD"/>
    <property type="match status" value="1"/>
</dbReference>
<dbReference type="EMBL" id="CP111015">
    <property type="protein sequence ID" value="WAR02391.1"/>
    <property type="molecule type" value="Genomic_DNA"/>
</dbReference>
<dbReference type="InterPro" id="IPR019786">
    <property type="entry name" value="Zinc_finger_PHD-type_CS"/>
</dbReference>
<evidence type="ECO:0000259" key="9">
    <source>
        <dbReference type="PROSITE" id="PS50016"/>
    </source>
</evidence>
<evidence type="ECO:0000313" key="12">
    <source>
        <dbReference type="EMBL" id="WAR02391.1"/>
    </source>
</evidence>
<dbReference type="PANTHER" id="PTHR46802">
    <property type="entry name" value="TYROSINE-PROTEIN KINASE BAZ1B"/>
    <property type="match status" value="1"/>
</dbReference>
<sequence>MPLLSKRIFGCSKSVEDIKPEEKVYTIEHTKENFRSQQEYEKRLQLYNRRIWTCQSTGHVNLTHEEAWNSEKAVLKTLKEQFAPCYDKPVLALVHHCTKSLEVLVDEAWLMLQQVLVVDEKVLLKVKSGGKTMKAVVVRGNPTSNCSSPSSDKENNDSNTSPKKWVPPKLLPYKYSIRFENEDSVIHSVPAEDLSRGDKPPSKELLRLFIRTYAVRAGQTSSSPWIVDDVQVKKFDLTSKFASFLLQSIKHRTSPSKNSPRIKTKLDAKEEKRKEIAKKSISKIEKKSERAKQLMEKSSASKNKKVITLNSSDEESSDEEDEVQANGSIVELSDGSDSDTPLAVVKTQLTPKKRSSSDEDTNKVKKSKTKNSDSVSLADIQKKMKKKRPKKELSLADIKKKIEKKKLKELKKGKDKNRKRKGQDPKQLTLLDMSAKKKGLKTPEKMSKSQSGTPTKHKSPFKDQKVSDARKKLMSPPKTPIVVQKLQLAMKKADRNLIGVYAAQAARILTNSQREKLPEKLKEAVMKKYERYQEKLLLSKMNEDEKKEYLAKRALERKKQAIVKIKEKLKESRKKFEDTDLELKPLPDPTLVSTPDGLPNEAFGDVAMVTEFISCYSGLLMPDDEYPIYTDALMKALTSGKDGFTYLSRTLTVLLQTLLQDQIAEEYEDLKVPLYDIPVNPATCTELVRLSLRRQDVRDDRSDSSDEAEDAGLEVADDLIQLLENQELYDLEPIQKIAILKGLCLRIMGTYAVQDYMEERQLESARLWRETHKIPKGEHSKKEGKKNVENKENSEEKEKTEQKNTAPANNTLLTQFYGKKEEGHNSGNNSEASMDVDEDDIISRVKRRRVTAAQAAEERRQKEILDNIRREREEEVFKRQKQKKMLSEGVIQAKIALRQVPVGIDRNHSRYWIFCDVTPGVFVEKEEEEEGDDVQEGAPANRQRKRTPKCVDTTFPHVGQNLWFTYDTKTVVSELIEALHPQGARESKLRRELQKREADITRAIHRQNRMNLTLRDCDGDKEMDELFQKELLDTELKLRNGGLGGVEDFETWRVCLETASDIQTMEEAKVAPGLVRWREAVASAGTMSRLHVLLGILDSCIKWEKSAEHAKCKICRKKGEEDKLLLCDDCNQAFHMFCLRPALHGVPKGEWKCAGCAPSSRRRIDDDDHDERDKKEKRTEAKCIQHEDKCVECGGDESLILCAECPSAYHLECHDPPLHRPPRGRWVCHYCKNGITKKTRSSAGRGGGQRVQRKRYKEVSESEQESDNNSDTEEEYWEEAPPPPKKRARNSHESGGRAAVGQKKTSPRAEESRSRKRVSAPSPEIEYESRGKSSRRAPSELSLMEDIINKMMDYKQAWPFWEMVSKRDVGSEVYDCIEASEKYFVDLLKRDLPFYAYSRDSKSNGFNDHMSTDDGRRSRRSK</sequence>
<dbReference type="InterPro" id="IPR028941">
    <property type="entry name" value="WHIM2_dom"/>
</dbReference>
<dbReference type="PROSITE" id="PS50827">
    <property type="entry name" value="DDT"/>
    <property type="match status" value="1"/>
</dbReference>
<feature type="compositionally biased region" description="Acidic residues" evidence="8">
    <location>
        <begin position="312"/>
        <end position="323"/>
    </location>
</feature>
<feature type="domain" description="DDT" evidence="10">
    <location>
        <begin position="600"/>
        <end position="664"/>
    </location>
</feature>
<dbReference type="CDD" id="cd15628">
    <property type="entry name" value="PHD_BAZ1B"/>
    <property type="match status" value="1"/>
</dbReference>
<evidence type="ECO:0000256" key="6">
    <source>
        <dbReference type="PROSITE-ProRule" id="PRU00146"/>
    </source>
</evidence>
<feature type="region of interest" description="Disordered" evidence="8">
    <location>
        <begin position="926"/>
        <end position="947"/>
    </location>
</feature>
<keyword evidence="5 7" id="KW-0539">Nucleus</keyword>
<feature type="compositionally biased region" description="Basic and acidic residues" evidence="8">
    <location>
        <begin position="1162"/>
        <end position="1178"/>
    </location>
</feature>
<dbReference type="InterPro" id="IPR047174">
    <property type="entry name" value="BAZ1B"/>
</dbReference>
<evidence type="ECO:0000256" key="7">
    <source>
        <dbReference type="PROSITE-ProRule" id="PRU00475"/>
    </source>
</evidence>
<keyword evidence="2" id="KW-0479">Metal-binding</keyword>
<comment type="subcellular location">
    <subcellularLocation>
        <location evidence="1 7">Nucleus</location>
    </subcellularLocation>
</comment>
<dbReference type="Pfam" id="PF00628">
    <property type="entry name" value="PHD"/>
    <property type="match status" value="2"/>
</dbReference>
<dbReference type="InterPro" id="IPR011011">
    <property type="entry name" value="Znf_FYVE_PHD"/>
</dbReference>
<feature type="compositionally biased region" description="Acidic residues" evidence="8">
    <location>
        <begin position="1261"/>
        <end position="1278"/>
    </location>
</feature>
<dbReference type="SUPFAM" id="SSF57903">
    <property type="entry name" value="FYVE/PHD zinc finger"/>
    <property type="match status" value="2"/>
</dbReference>
<feature type="compositionally biased region" description="Basic and acidic residues" evidence="8">
    <location>
        <begin position="391"/>
        <end position="400"/>
    </location>
</feature>
<dbReference type="InterPro" id="IPR001965">
    <property type="entry name" value="Znf_PHD"/>
</dbReference>
<dbReference type="InterPro" id="IPR018501">
    <property type="entry name" value="DDT_dom"/>
</dbReference>
<feature type="compositionally biased region" description="Basic residues" evidence="8">
    <location>
        <begin position="401"/>
        <end position="421"/>
    </location>
</feature>
<evidence type="ECO:0000313" key="13">
    <source>
        <dbReference type="Proteomes" id="UP001164746"/>
    </source>
</evidence>
<dbReference type="Gene3D" id="3.30.40.10">
    <property type="entry name" value="Zinc/RING finger domain, C3HC4 (zinc finger)"/>
    <property type="match status" value="2"/>
</dbReference>
<dbReference type="SMART" id="SM00571">
    <property type="entry name" value="DDT"/>
    <property type="match status" value="1"/>
</dbReference>
<feature type="compositionally biased region" description="Basic and acidic residues" evidence="8">
    <location>
        <begin position="460"/>
        <end position="471"/>
    </location>
</feature>
<feature type="compositionally biased region" description="Polar residues" evidence="8">
    <location>
        <begin position="141"/>
        <end position="150"/>
    </location>
</feature>
<protein>
    <submittedName>
        <fullName evidence="12">BAZ1B-like protein</fullName>
    </submittedName>
</protein>
<organism evidence="12 13">
    <name type="scientific">Mya arenaria</name>
    <name type="common">Soft-shell clam</name>
    <dbReference type="NCBI Taxonomy" id="6604"/>
    <lineage>
        <taxon>Eukaryota</taxon>
        <taxon>Metazoa</taxon>
        <taxon>Spiralia</taxon>
        <taxon>Lophotrochozoa</taxon>
        <taxon>Mollusca</taxon>
        <taxon>Bivalvia</taxon>
        <taxon>Autobranchia</taxon>
        <taxon>Heteroconchia</taxon>
        <taxon>Euheterodonta</taxon>
        <taxon>Imparidentia</taxon>
        <taxon>Neoheterodontei</taxon>
        <taxon>Myida</taxon>
        <taxon>Myoidea</taxon>
        <taxon>Myidae</taxon>
        <taxon>Mya</taxon>
    </lineage>
</organism>
<feature type="region of interest" description="Disordered" evidence="8">
    <location>
        <begin position="773"/>
        <end position="811"/>
    </location>
</feature>
<dbReference type="Pfam" id="PF10537">
    <property type="entry name" value="WAC_Acf1_DNA_bd"/>
    <property type="match status" value="1"/>
</dbReference>
<accession>A0ABY7E0D0</accession>
<feature type="compositionally biased region" description="Basic and acidic residues" evidence="8">
    <location>
        <begin position="773"/>
        <end position="802"/>
    </location>
</feature>
<dbReference type="InterPro" id="IPR013083">
    <property type="entry name" value="Znf_RING/FYVE/PHD"/>
</dbReference>
<reference evidence="12" key="1">
    <citation type="submission" date="2022-11" db="EMBL/GenBank/DDBJ databases">
        <title>Centuries of genome instability and evolution in soft-shell clam transmissible cancer (bioRxiv).</title>
        <authorList>
            <person name="Hart S.F.M."/>
            <person name="Yonemitsu M.A."/>
            <person name="Giersch R.M."/>
            <person name="Beal B.F."/>
            <person name="Arriagada G."/>
            <person name="Davis B.W."/>
            <person name="Ostrander E.A."/>
            <person name="Goff S.P."/>
            <person name="Metzger M.J."/>
        </authorList>
    </citation>
    <scope>NUCLEOTIDE SEQUENCE</scope>
    <source>
        <strain evidence="12">MELC-2E11</strain>
        <tissue evidence="12">Siphon/mantle</tissue>
    </source>
</reference>
<dbReference type="InterPro" id="IPR047256">
    <property type="entry name" value="BAZ1B_PHD"/>
</dbReference>
<dbReference type="InterPro" id="IPR013136">
    <property type="entry name" value="WSTF_Acf1_Cbp146"/>
</dbReference>
<gene>
    <name evidence="12" type="ORF">MAR_008949</name>
</gene>
<dbReference type="PROSITE" id="PS50016">
    <property type="entry name" value="ZF_PHD_2"/>
    <property type="match status" value="2"/>
</dbReference>
<evidence type="ECO:0000256" key="8">
    <source>
        <dbReference type="SAM" id="MobiDB-lite"/>
    </source>
</evidence>
<feature type="region of interest" description="Disordered" evidence="8">
    <location>
        <begin position="137"/>
        <end position="165"/>
    </location>
</feature>
<evidence type="ECO:0000259" key="10">
    <source>
        <dbReference type="PROSITE" id="PS50827"/>
    </source>
</evidence>
<evidence type="ECO:0000259" key="11">
    <source>
        <dbReference type="PROSITE" id="PS51136"/>
    </source>
</evidence>
<dbReference type="PROSITE" id="PS51136">
    <property type="entry name" value="WAC"/>
    <property type="match status" value="1"/>
</dbReference>
<evidence type="ECO:0000256" key="4">
    <source>
        <dbReference type="ARBA" id="ARBA00022833"/>
    </source>
</evidence>
<feature type="compositionally biased region" description="Basic and acidic residues" evidence="8">
    <location>
        <begin position="264"/>
        <end position="295"/>
    </location>
</feature>
<keyword evidence="3 6" id="KW-0863">Zinc-finger</keyword>
<dbReference type="InterPro" id="IPR019787">
    <property type="entry name" value="Znf_PHD-finger"/>
</dbReference>
<feature type="domain" description="PHD-type" evidence="9">
    <location>
        <begin position="1187"/>
        <end position="1234"/>
    </location>
</feature>
<dbReference type="PROSITE" id="PS01359">
    <property type="entry name" value="ZF_PHD_1"/>
    <property type="match status" value="1"/>
</dbReference>
<keyword evidence="13" id="KW-1185">Reference proteome</keyword>
<feature type="domain" description="PHD-type" evidence="9">
    <location>
        <begin position="1109"/>
        <end position="1159"/>
    </location>
</feature>
<evidence type="ECO:0000256" key="1">
    <source>
        <dbReference type="ARBA" id="ARBA00004123"/>
    </source>
</evidence>
<feature type="compositionally biased region" description="Acidic residues" evidence="8">
    <location>
        <begin position="926"/>
        <end position="935"/>
    </location>
</feature>
<proteinExistence type="predicted"/>
<dbReference type="SMART" id="SM00249">
    <property type="entry name" value="PHD"/>
    <property type="match status" value="2"/>
</dbReference>
<evidence type="ECO:0000256" key="2">
    <source>
        <dbReference type="ARBA" id="ARBA00022723"/>
    </source>
</evidence>
<keyword evidence="4" id="KW-0862">Zinc</keyword>
<evidence type="ECO:0000256" key="5">
    <source>
        <dbReference type="ARBA" id="ARBA00023242"/>
    </source>
</evidence>
<dbReference type="Proteomes" id="UP001164746">
    <property type="component" value="Chromosome 4"/>
</dbReference>
<feature type="region of interest" description="Disordered" evidence="8">
    <location>
        <begin position="252"/>
        <end position="474"/>
    </location>
</feature>
<name>A0ABY7E0D0_MYAAR</name>
<feature type="region of interest" description="Disordered" evidence="8">
    <location>
        <begin position="1239"/>
        <end position="1338"/>
    </location>
</feature>
<feature type="region of interest" description="Disordered" evidence="8">
    <location>
        <begin position="1158"/>
        <end position="1178"/>
    </location>
</feature>
<feature type="domain" description="WAC" evidence="11">
    <location>
        <begin position="22"/>
        <end position="131"/>
    </location>
</feature>
<dbReference type="PANTHER" id="PTHR46802:SF1">
    <property type="entry name" value="TYROSINE-PROTEIN KINASE BAZ1B"/>
    <property type="match status" value="1"/>
</dbReference>
<feature type="region of interest" description="Disordered" evidence="8">
    <location>
        <begin position="1399"/>
        <end position="1422"/>
    </location>
</feature>
<evidence type="ECO:0000256" key="3">
    <source>
        <dbReference type="ARBA" id="ARBA00022771"/>
    </source>
</evidence>